<dbReference type="GO" id="GO:0003723">
    <property type="term" value="F:RNA binding"/>
    <property type="evidence" value="ECO:0007669"/>
    <property type="project" value="UniProtKB-UniRule"/>
</dbReference>
<dbReference type="GO" id="GO:0004521">
    <property type="term" value="F:RNA endonuclease activity"/>
    <property type="evidence" value="ECO:0007669"/>
    <property type="project" value="UniProtKB-UniRule"/>
</dbReference>
<dbReference type="PANTHER" id="PTHR12826">
    <property type="entry name" value="RIBONUCLEASE Y"/>
    <property type="match status" value="1"/>
</dbReference>
<comment type="subcellular location">
    <subcellularLocation>
        <location evidence="5">Cell membrane</location>
        <topology evidence="5">Single-pass membrane protein</topology>
    </subcellularLocation>
</comment>
<name>A0A2H0NC44_9BACT</name>
<comment type="caution">
    <text evidence="9">The sequence shown here is derived from an EMBL/GenBank/DDBJ whole genome shotgun (WGS) entry which is preliminary data.</text>
</comment>
<dbReference type="InterPro" id="IPR006675">
    <property type="entry name" value="HDIG_dom"/>
</dbReference>
<evidence type="ECO:0000256" key="4">
    <source>
        <dbReference type="ARBA" id="ARBA00022884"/>
    </source>
</evidence>
<dbReference type="InterPro" id="IPR017705">
    <property type="entry name" value="Ribonuclease_Y"/>
</dbReference>
<sequence length="507" mass="57874">MEINLYLAGGLAILGLFLGYFLRHWLGFRSQYFYEVKAKKQLETAKSQAEKIILGAEEKAASVLAKVQQEERGRKHELRRLEERLLHKEDWLDRKQNELESIKENQRKEWDKIKRSQEEITTLKEQGSQQLEKIAHLTKEEAKKELLEVLEKESREELTEALLKLEKEKQTQLEAKALEIITSVIQRYARDHVADVTTSVVSLPNEEIKGKIIGREGKNIRAFEYLTGVEVIIDETPESLVLSSFDPLRREIARIALEKLIKDGRIQPVKIEEKVEEAKAELDEQIKKIGEEAAYEVGILDLPKEIIFLLGRLNYRTSYGQNVLTHSVEMAHLAGMMAAELKLNVEVAKKAALLHDIGKAIDHEVGGSHVELGRKILKKYGLQEEIIKAMEAHHEEYPFSSPESYLVATADAISAARPGARRDTLEKYLHRLEEIEKIVNSFEGVRQSYAVSAGREVRVFVVPEKIDDFGALRLAREIAAKIQTDVNYPGEIKVTVIRETRAVEYAK</sequence>
<organism evidence="9 10">
    <name type="scientific">Candidatus Jorgensenbacteria bacterium CG11_big_fil_rev_8_21_14_0_20_38_23</name>
    <dbReference type="NCBI Taxonomy" id="1974594"/>
    <lineage>
        <taxon>Bacteria</taxon>
        <taxon>Candidatus Joergenseniibacteriota</taxon>
    </lineage>
</organism>
<dbReference type="PROSITE" id="PS50084">
    <property type="entry name" value="KH_TYPE_1"/>
    <property type="match status" value="1"/>
</dbReference>
<dbReference type="AlphaFoldDB" id="A0A2H0NC44"/>
<dbReference type="Gene3D" id="1.10.3210.10">
    <property type="entry name" value="Hypothetical protein af1432"/>
    <property type="match status" value="1"/>
</dbReference>
<dbReference type="SUPFAM" id="SSF109604">
    <property type="entry name" value="HD-domain/PDEase-like"/>
    <property type="match status" value="1"/>
</dbReference>
<dbReference type="EC" id="3.1.-.-" evidence="5 6"/>
<dbReference type="Pfam" id="PF12072">
    <property type="entry name" value="RNase_Y_N"/>
    <property type="match status" value="1"/>
</dbReference>
<evidence type="ECO:0000256" key="1">
    <source>
        <dbReference type="ARBA" id="ARBA00022722"/>
    </source>
</evidence>
<dbReference type="InterPro" id="IPR036612">
    <property type="entry name" value="KH_dom_type_1_sf"/>
</dbReference>
<evidence type="ECO:0000256" key="7">
    <source>
        <dbReference type="SAM" id="Coils"/>
    </source>
</evidence>
<evidence type="ECO:0000256" key="5">
    <source>
        <dbReference type="HAMAP-Rule" id="MF_00335"/>
    </source>
</evidence>
<keyword evidence="3 5" id="KW-0378">Hydrolase</keyword>
<keyword evidence="5" id="KW-1003">Cell membrane</keyword>
<comment type="function">
    <text evidence="5">Endoribonuclease that initiates mRNA decay.</text>
</comment>
<keyword evidence="1 5" id="KW-0540">Nuclease</keyword>
<dbReference type="HAMAP" id="MF_00335">
    <property type="entry name" value="RNase_Y"/>
    <property type="match status" value="1"/>
</dbReference>
<dbReference type="SMART" id="SM00322">
    <property type="entry name" value="KH"/>
    <property type="match status" value="1"/>
</dbReference>
<keyword evidence="5" id="KW-0472">Membrane</keyword>
<evidence type="ECO:0000256" key="2">
    <source>
        <dbReference type="ARBA" id="ARBA00022759"/>
    </source>
</evidence>
<evidence type="ECO:0000256" key="3">
    <source>
        <dbReference type="ARBA" id="ARBA00022801"/>
    </source>
</evidence>
<keyword evidence="5" id="KW-1133">Transmembrane helix</keyword>
<dbReference type="Proteomes" id="UP000228867">
    <property type="component" value="Unassembled WGS sequence"/>
</dbReference>
<evidence type="ECO:0000259" key="8">
    <source>
        <dbReference type="PROSITE" id="PS51831"/>
    </source>
</evidence>
<dbReference type="GO" id="GO:0016787">
    <property type="term" value="F:hydrolase activity"/>
    <property type="evidence" value="ECO:0007669"/>
    <property type="project" value="UniProtKB-KW"/>
</dbReference>
<keyword evidence="2 5" id="KW-0255">Endonuclease</keyword>
<dbReference type="SMART" id="SM00471">
    <property type="entry name" value="HDc"/>
    <property type="match status" value="1"/>
</dbReference>
<feature type="transmembrane region" description="Helical" evidence="5">
    <location>
        <begin position="6"/>
        <end position="22"/>
    </location>
</feature>
<dbReference type="InterPro" id="IPR022711">
    <property type="entry name" value="RNase_Y_N"/>
</dbReference>
<dbReference type="InterPro" id="IPR003607">
    <property type="entry name" value="HD/PDEase_dom"/>
</dbReference>
<dbReference type="CDD" id="cd22431">
    <property type="entry name" value="KH-I_RNaseY"/>
    <property type="match status" value="1"/>
</dbReference>
<dbReference type="SUPFAM" id="SSF54791">
    <property type="entry name" value="Eukaryotic type KH-domain (KH-domain type I)"/>
    <property type="match status" value="1"/>
</dbReference>
<dbReference type="GO" id="GO:0006402">
    <property type="term" value="P:mRNA catabolic process"/>
    <property type="evidence" value="ECO:0007669"/>
    <property type="project" value="UniProtKB-UniRule"/>
</dbReference>
<keyword evidence="4 5" id="KW-0694">RNA-binding</keyword>
<dbReference type="Gene3D" id="3.30.1370.10">
    <property type="entry name" value="K Homology domain, type 1"/>
    <property type="match status" value="1"/>
</dbReference>
<accession>A0A2H0NC44</accession>
<proteinExistence type="inferred from homology"/>
<feature type="coiled-coil region" evidence="7">
    <location>
        <begin position="39"/>
        <end position="98"/>
    </location>
</feature>
<dbReference type="InterPro" id="IPR004087">
    <property type="entry name" value="KH_dom"/>
</dbReference>
<dbReference type="GO" id="GO:0005886">
    <property type="term" value="C:plasma membrane"/>
    <property type="evidence" value="ECO:0007669"/>
    <property type="project" value="UniProtKB-SubCell"/>
</dbReference>
<dbReference type="Pfam" id="PF01966">
    <property type="entry name" value="HD"/>
    <property type="match status" value="1"/>
</dbReference>
<dbReference type="CDD" id="cd00077">
    <property type="entry name" value="HDc"/>
    <property type="match status" value="1"/>
</dbReference>
<dbReference type="PROSITE" id="PS51831">
    <property type="entry name" value="HD"/>
    <property type="match status" value="1"/>
</dbReference>
<keyword evidence="7" id="KW-0175">Coiled coil</keyword>
<dbReference type="PANTHER" id="PTHR12826:SF15">
    <property type="entry name" value="RIBONUCLEASE Y"/>
    <property type="match status" value="1"/>
</dbReference>
<evidence type="ECO:0000313" key="10">
    <source>
        <dbReference type="Proteomes" id="UP000228867"/>
    </source>
</evidence>
<comment type="similarity">
    <text evidence="5">Belongs to the RNase Y family.</text>
</comment>
<dbReference type="NCBIfam" id="TIGR03319">
    <property type="entry name" value="RNase_Y"/>
    <property type="match status" value="1"/>
</dbReference>
<evidence type="ECO:0000256" key="6">
    <source>
        <dbReference type="NCBIfam" id="TIGR03319"/>
    </source>
</evidence>
<dbReference type="NCBIfam" id="TIGR00277">
    <property type="entry name" value="HDIG"/>
    <property type="match status" value="1"/>
</dbReference>
<keyword evidence="5" id="KW-0812">Transmembrane</keyword>
<feature type="domain" description="HD" evidence="8">
    <location>
        <begin position="323"/>
        <end position="416"/>
    </location>
</feature>
<gene>
    <name evidence="5 9" type="primary">rny</name>
    <name evidence="9" type="ORF">COV54_02545</name>
</gene>
<dbReference type="EMBL" id="PCWR01000056">
    <property type="protein sequence ID" value="PIR06460.1"/>
    <property type="molecule type" value="Genomic_DNA"/>
</dbReference>
<dbReference type="InterPro" id="IPR006674">
    <property type="entry name" value="HD_domain"/>
</dbReference>
<reference evidence="9 10" key="1">
    <citation type="submission" date="2017-09" db="EMBL/GenBank/DDBJ databases">
        <title>Depth-based differentiation of microbial function through sediment-hosted aquifers and enrichment of novel symbionts in the deep terrestrial subsurface.</title>
        <authorList>
            <person name="Probst A.J."/>
            <person name="Ladd B."/>
            <person name="Jarett J.K."/>
            <person name="Geller-Mcgrath D.E."/>
            <person name="Sieber C.M."/>
            <person name="Emerson J.B."/>
            <person name="Anantharaman K."/>
            <person name="Thomas B.C."/>
            <person name="Malmstrom R."/>
            <person name="Stieglmeier M."/>
            <person name="Klingl A."/>
            <person name="Woyke T."/>
            <person name="Ryan C.M."/>
            <person name="Banfield J.F."/>
        </authorList>
    </citation>
    <scope>NUCLEOTIDE SEQUENCE [LARGE SCALE GENOMIC DNA]</scope>
    <source>
        <strain evidence="9">CG11_big_fil_rev_8_21_14_0_20_38_23</strain>
    </source>
</reference>
<protein>
    <recommendedName>
        <fullName evidence="5 6">Ribonuclease Y</fullName>
        <shortName evidence="5">RNase Y</shortName>
        <ecNumber evidence="5 6">3.1.-.-</ecNumber>
    </recommendedName>
</protein>
<evidence type="ECO:0000313" key="9">
    <source>
        <dbReference type="EMBL" id="PIR06460.1"/>
    </source>
</evidence>